<dbReference type="InterPro" id="IPR002711">
    <property type="entry name" value="HNH"/>
</dbReference>
<evidence type="ECO:0000313" key="2">
    <source>
        <dbReference type="EMBL" id="MBD6619722.1"/>
    </source>
</evidence>
<protein>
    <recommendedName>
        <fullName evidence="1">HNH nuclease domain-containing protein</fullName>
    </recommendedName>
</protein>
<feature type="domain" description="HNH nuclease" evidence="1">
    <location>
        <begin position="274"/>
        <end position="327"/>
    </location>
</feature>
<evidence type="ECO:0000313" key="3">
    <source>
        <dbReference type="Proteomes" id="UP001165986"/>
    </source>
</evidence>
<dbReference type="InterPro" id="IPR003615">
    <property type="entry name" value="HNH_nuc"/>
</dbReference>
<dbReference type="Gene3D" id="1.10.30.50">
    <property type="match status" value="1"/>
</dbReference>
<dbReference type="PANTHER" id="PTHR34047">
    <property type="entry name" value="NUCLEAR INTRON MATURASE 1, MITOCHONDRIAL-RELATED"/>
    <property type="match status" value="1"/>
</dbReference>
<dbReference type="Proteomes" id="UP001165986">
    <property type="component" value="Unassembled WGS sequence"/>
</dbReference>
<dbReference type="Pfam" id="PF01844">
    <property type="entry name" value="HNH"/>
    <property type="match status" value="1"/>
</dbReference>
<dbReference type="GO" id="GO:0008270">
    <property type="term" value="F:zinc ion binding"/>
    <property type="evidence" value="ECO:0007669"/>
    <property type="project" value="InterPro"/>
</dbReference>
<dbReference type="InterPro" id="IPR025960">
    <property type="entry name" value="RVT_N"/>
</dbReference>
<dbReference type="RefSeq" id="WP_191760952.1">
    <property type="nucleotide sequence ID" value="NZ_VJXY01000046.1"/>
</dbReference>
<dbReference type="SMART" id="SM00507">
    <property type="entry name" value="HNHc"/>
    <property type="match status" value="1"/>
</dbReference>
<keyword evidence="3" id="KW-1185">Reference proteome</keyword>
<dbReference type="Pfam" id="PF08388">
    <property type="entry name" value="GIIM"/>
    <property type="match status" value="1"/>
</dbReference>
<evidence type="ECO:0000259" key="1">
    <source>
        <dbReference type="SMART" id="SM00507"/>
    </source>
</evidence>
<accession>A0AA40VU10</accession>
<gene>
    <name evidence="2" type="ORF">FNW02_28885</name>
</gene>
<comment type="caution">
    <text evidence="2">The sequence shown here is derived from an EMBL/GenBank/DDBJ whole genome shotgun (WGS) entry which is preliminary data.</text>
</comment>
<dbReference type="CDD" id="cd00085">
    <property type="entry name" value="HNHc"/>
    <property type="match status" value="1"/>
</dbReference>
<dbReference type="Pfam" id="PF13655">
    <property type="entry name" value="RVT_N"/>
    <property type="match status" value="1"/>
</dbReference>
<dbReference type="InterPro" id="IPR051083">
    <property type="entry name" value="GrpII_Intron_Splice-Mob/Def"/>
</dbReference>
<dbReference type="GO" id="GO:0003676">
    <property type="term" value="F:nucleic acid binding"/>
    <property type="evidence" value="ECO:0007669"/>
    <property type="project" value="InterPro"/>
</dbReference>
<dbReference type="EMBL" id="VJXY01000046">
    <property type="protein sequence ID" value="MBD6619722.1"/>
    <property type="molecule type" value="Genomic_DNA"/>
</dbReference>
<dbReference type="InterPro" id="IPR013597">
    <property type="entry name" value="Mat_intron_G2"/>
</dbReference>
<dbReference type="GO" id="GO:0004519">
    <property type="term" value="F:endonuclease activity"/>
    <property type="evidence" value="ECO:0007669"/>
    <property type="project" value="InterPro"/>
</dbReference>
<dbReference type="SUPFAM" id="SSF56672">
    <property type="entry name" value="DNA/RNA polymerases"/>
    <property type="match status" value="1"/>
</dbReference>
<sequence>MKDRAKYGIGVKGQLDDWFSINWKIVKKRVRNLRQRIYRATQNRQHNKVRSFMKLMLRSFSNTARKIEDIDFIKPYIEGWLSNRGLELNQDKTRIVNVETGFNFLGFNIRQHNGKCLTKPQKEKVLVKLKEIREWLKHHPDVSPEVLINKLNPIIRGWDNYYRFGVSKQVFSFFDDQIWRMLYKWVLRRHGKRRKKWVLRKYFRRLSGGWKFFALTQDRRSKPKSIYITELSKIPIQRHVKVKGFASPDDPTLHKYWHSRSTRYGKTRWIKGSKLYLIAEQQNWLCPICSEHLFNGEEIDTHHIQSVKDGGTDNINNLVHLHKVCHQATHYCRRSGKPRLEPDDW</sequence>
<proteinExistence type="predicted"/>
<reference evidence="2" key="1">
    <citation type="submission" date="2019-07" db="EMBL/GenBank/DDBJ databases">
        <title>Toxilogical consequences of a new and cryptic species of cyanobacteria (Komarekiella delphini-convector) recovered from the epidermis of a bottlenose dolphin and 1500 ft. in the air.</title>
        <authorList>
            <person name="Brown A.O."/>
            <person name="Dvorak P."/>
            <person name="Villanueva C.D."/>
            <person name="Foss A.J."/>
            <person name="Garvey A.D."/>
            <person name="Gibson Q.A."/>
            <person name="Johansen J.R."/>
            <person name="Casamatta D.A."/>
        </authorList>
    </citation>
    <scope>NUCLEOTIDE SEQUENCE</scope>
    <source>
        <strain evidence="2">SJRDD-AB1</strain>
    </source>
</reference>
<organism evidence="2 3">
    <name type="scientific">Komarekiella delphini-convector SJRDD-AB1</name>
    <dbReference type="NCBI Taxonomy" id="2593771"/>
    <lineage>
        <taxon>Bacteria</taxon>
        <taxon>Bacillati</taxon>
        <taxon>Cyanobacteriota</taxon>
        <taxon>Cyanophyceae</taxon>
        <taxon>Nostocales</taxon>
        <taxon>Nostocaceae</taxon>
        <taxon>Komarekiella</taxon>
        <taxon>Komarekiella delphini-convector</taxon>
    </lineage>
</organism>
<dbReference type="AlphaFoldDB" id="A0AA40VU10"/>
<dbReference type="PANTHER" id="PTHR34047:SF8">
    <property type="entry name" value="PROTEIN YKFC"/>
    <property type="match status" value="1"/>
</dbReference>
<dbReference type="InterPro" id="IPR043502">
    <property type="entry name" value="DNA/RNA_pol_sf"/>
</dbReference>
<name>A0AA40VU10_9NOST</name>